<feature type="domain" description="Tetrapyrrole methylase" evidence="6">
    <location>
        <begin position="7"/>
        <end position="192"/>
    </location>
</feature>
<dbReference type="AlphaFoldDB" id="A4J814"/>
<keyword evidence="2" id="KW-0169">Cobalamin biosynthesis</keyword>
<evidence type="ECO:0000313" key="7">
    <source>
        <dbReference type="EMBL" id="ABO51217.1"/>
    </source>
</evidence>
<dbReference type="RefSeq" id="WP_011879014.1">
    <property type="nucleotide sequence ID" value="NC_009253.1"/>
</dbReference>
<dbReference type="Proteomes" id="UP000001556">
    <property type="component" value="Chromosome"/>
</dbReference>
<dbReference type="UniPathway" id="UPA00148"/>
<dbReference type="InterPro" id="IPR014776">
    <property type="entry name" value="4pyrrole_Mease_sub2"/>
</dbReference>
<dbReference type="Pfam" id="PF00590">
    <property type="entry name" value="TP_methylase"/>
    <property type="match status" value="1"/>
</dbReference>
<keyword evidence="5" id="KW-0949">S-adenosyl-L-methionine</keyword>
<protein>
    <submittedName>
        <fullName evidence="7">Precorrin-6Y C5,15-methyltransferase (Decarboxylating)</fullName>
        <ecNumber evidence="7">2.1.1.132</ecNumber>
    </submittedName>
</protein>
<evidence type="ECO:0000259" key="6">
    <source>
        <dbReference type="Pfam" id="PF00590"/>
    </source>
</evidence>
<dbReference type="STRING" id="349161.Dred_2713"/>
<evidence type="ECO:0000313" key="8">
    <source>
        <dbReference type="Proteomes" id="UP000001556"/>
    </source>
</evidence>
<dbReference type="PANTHER" id="PTHR43182:SF1">
    <property type="entry name" value="COBALT-PRECORRIN-7 C(5)-METHYLTRANSFERASE"/>
    <property type="match status" value="1"/>
</dbReference>
<dbReference type="Gene3D" id="3.30.950.10">
    <property type="entry name" value="Methyltransferase, Cobalt-precorrin-4 Transmethylase, Domain 2"/>
    <property type="match status" value="1"/>
</dbReference>
<organism evidence="7 8">
    <name type="scientific">Desulforamulus reducens (strain ATCC BAA-1160 / DSM 100696 / MI-1)</name>
    <name type="common">Desulfotomaculum reducens</name>
    <dbReference type="NCBI Taxonomy" id="349161"/>
    <lineage>
        <taxon>Bacteria</taxon>
        <taxon>Bacillati</taxon>
        <taxon>Bacillota</taxon>
        <taxon>Clostridia</taxon>
        <taxon>Eubacteriales</taxon>
        <taxon>Peptococcaceae</taxon>
        <taxon>Desulforamulus</taxon>
    </lineage>
</organism>
<keyword evidence="8" id="KW-1185">Reference proteome</keyword>
<dbReference type="GO" id="GO:0046025">
    <property type="term" value="F:precorrin-6Y C5,15-methyltransferase (decarboxylating) activity"/>
    <property type="evidence" value="ECO:0007669"/>
    <property type="project" value="UniProtKB-EC"/>
</dbReference>
<evidence type="ECO:0000256" key="5">
    <source>
        <dbReference type="ARBA" id="ARBA00022691"/>
    </source>
</evidence>
<dbReference type="InterPro" id="IPR014777">
    <property type="entry name" value="4pyrrole_Mease_sub1"/>
</dbReference>
<dbReference type="GO" id="GO:0009236">
    <property type="term" value="P:cobalamin biosynthetic process"/>
    <property type="evidence" value="ECO:0007669"/>
    <property type="project" value="UniProtKB-UniPathway"/>
</dbReference>
<name>A4J814_DESRM</name>
<dbReference type="GO" id="GO:0008276">
    <property type="term" value="F:protein methyltransferase activity"/>
    <property type="evidence" value="ECO:0007669"/>
    <property type="project" value="InterPro"/>
</dbReference>
<keyword evidence="3 7" id="KW-0489">Methyltransferase</keyword>
<dbReference type="HOGENOM" id="CLU_089162_2_0_9"/>
<reference evidence="7 8" key="1">
    <citation type="submission" date="2007-03" db="EMBL/GenBank/DDBJ databases">
        <title>Complete sequence of Desulfotomaculum reducens MI-1.</title>
        <authorList>
            <consortium name="US DOE Joint Genome Institute"/>
            <person name="Copeland A."/>
            <person name="Lucas S."/>
            <person name="Lapidus A."/>
            <person name="Barry K."/>
            <person name="Detter J.C."/>
            <person name="Glavina del Rio T."/>
            <person name="Hammon N."/>
            <person name="Israni S."/>
            <person name="Dalin E."/>
            <person name="Tice H."/>
            <person name="Pitluck S."/>
            <person name="Sims D."/>
            <person name="Brettin T."/>
            <person name="Bruce D."/>
            <person name="Han C."/>
            <person name="Tapia R."/>
            <person name="Schmutz J."/>
            <person name="Larimer F."/>
            <person name="Land M."/>
            <person name="Hauser L."/>
            <person name="Kyrpides N."/>
            <person name="Kim E."/>
            <person name="Tebo B.M."/>
            <person name="Richardson P."/>
        </authorList>
    </citation>
    <scope>NUCLEOTIDE SEQUENCE [LARGE SCALE GENOMIC DNA]</scope>
    <source>
        <strain evidence="7 8">MI-1</strain>
    </source>
</reference>
<gene>
    <name evidence="7" type="ordered locus">Dred_2713</name>
</gene>
<dbReference type="NCBIfam" id="TIGR02467">
    <property type="entry name" value="CbiE"/>
    <property type="match status" value="1"/>
</dbReference>
<dbReference type="OrthoDB" id="9780707at2"/>
<dbReference type="eggNOG" id="COG2241">
    <property type="taxonomic scope" value="Bacteria"/>
</dbReference>
<dbReference type="GO" id="GO:0032259">
    <property type="term" value="P:methylation"/>
    <property type="evidence" value="ECO:0007669"/>
    <property type="project" value="UniProtKB-KW"/>
</dbReference>
<comment type="pathway">
    <text evidence="1">Cofactor biosynthesis; adenosylcobalamin biosynthesis.</text>
</comment>
<dbReference type="InterPro" id="IPR050714">
    <property type="entry name" value="Cobalamin_biosynth_MTase"/>
</dbReference>
<dbReference type="InterPro" id="IPR012818">
    <property type="entry name" value="CbiE"/>
</dbReference>
<dbReference type="SUPFAM" id="SSF53790">
    <property type="entry name" value="Tetrapyrrole methylase"/>
    <property type="match status" value="1"/>
</dbReference>
<dbReference type="InterPro" id="IPR035996">
    <property type="entry name" value="4pyrrol_Methylase_sf"/>
</dbReference>
<keyword evidence="4 7" id="KW-0808">Transferase</keyword>
<dbReference type="InterPro" id="IPR000878">
    <property type="entry name" value="4pyrrol_Mease"/>
</dbReference>
<evidence type="ECO:0000256" key="1">
    <source>
        <dbReference type="ARBA" id="ARBA00004953"/>
    </source>
</evidence>
<dbReference type="Gene3D" id="3.40.1010.10">
    <property type="entry name" value="Cobalt-precorrin-4 Transmethylase, Domain 1"/>
    <property type="match status" value="1"/>
</dbReference>
<dbReference type="PANTHER" id="PTHR43182">
    <property type="entry name" value="COBALT-PRECORRIN-6B C(15)-METHYLTRANSFERASE (DECARBOXYLATING)"/>
    <property type="match status" value="1"/>
</dbReference>
<evidence type="ECO:0000256" key="4">
    <source>
        <dbReference type="ARBA" id="ARBA00022679"/>
    </source>
</evidence>
<evidence type="ECO:0000256" key="3">
    <source>
        <dbReference type="ARBA" id="ARBA00022603"/>
    </source>
</evidence>
<sequence>MENIIKVVGVGPGGPEYLTAAGAAALEQAEVVVGGRRLLAQFARPEQRSYALTADLEATIDFIRQEYKNNRVVVLVSGDTGLYSFAATLMEKLPKDCLEFIPGISSVQLMFARLKTPWQDAAVISRHGRDDSRLVGIVKAGIMVAILTDAKNNPQALARELLESACPNLPVSVGCNLSYANETIFRGTLRSLAESNQKFENCVVVIGV</sequence>
<dbReference type="KEGG" id="drm:Dred_2713"/>
<proteinExistence type="predicted"/>
<dbReference type="EC" id="2.1.1.132" evidence="7"/>
<dbReference type="CDD" id="cd11644">
    <property type="entry name" value="Precorrin-6Y-MT"/>
    <property type="match status" value="1"/>
</dbReference>
<accession>A4J814</accession>
<evidence type="ECO:0000256" key="2">
    <source>
        <dbReference type="ARBA" id="ARBA00022573"/>
    </source>
</evidence>
<dbReference type="EMBL" id="CP000612">
    <property type="protein sequence ID" value="ABO51217.1"/>
    <property type="molecule type" value="Genomic_DNA"/>
</dbReference>